<feature type="compositionally biased region" description="Acidic residues" evidence="11">
    <location>
        <begin position="455"/>
        <end position="467"/>
    </location>
</feature>
<evidence type="ECO:0000313" key="15">
    <source>
        <dbReference type="EMBL" id="GAA2100820.1"/>
    </source>
</evidence>
<dbReference type="Gene3D" id="3.30.70.3290">
    <property type="match status" value="2"/>
</dbReference>
<dbReference type="SMART" id="SM00823">
    <property type="entry name" value="PKS_PP"/>
    <property type="match status" value="2"/>
</dbReference>
<dbReference type="Gene3D" id="3.40.47.10">
    <property type="match status" value="2"/>
</dbReference>
<dbReference type="InterPro" id="IPR055123">
    <property type="entry name" value="SpnB-like_Rossmann"/>
</dbReference>
<dbReference type="InterPro" id="IPR011032">
    <property type="entry name" value="GroES-like_sf"/>
</dbReference>
<dbReference type="SUPFAM" id="SSF53901">
    <property type="entry name" value="Thiolase-like"/>
    <property type="match status" value="2"/>
</dbReference>
<dbReference type="CDD" id="cd00833">
    <property type="entry name" value="PKS"/>
    <property type="match status" value="2"/>
</dbReference>
<keyword evidence="16" id="KW-1185">Reference proteome</keyword>
<evidence type="ECO:0000256" key="7">
    <source>
        <dbReference type="ARBA" id="ARBA00023268"/>
    </source>
</evidence>
<dbReference type="InterPro" id="IPR049551">
    <property type="entry name" value="PKS_DH_C"/>
</dbReference>
<dbReference type="Pfam" id="PF02801">
    <property type="entry name" value="Ketoacyl-synt_C"/>
    <property type="match status" value="2"/>
</dbReference>
<dbReference type="InterPro" id="IPR016039">
    <property type="entry name" value="Thiolase-like"/>
</dbReference>
<dbReference type="SUPFAM" id="SSF52151">
    <property type="entry name" value="FabD/lysophospholipase-like"/>
    <property type="match status" value="2"/>
</dbReference>
<keyword evidence="10" id="KW-0175">Coiled coil</keyword>
<dbReference type="Pfam" id="PF08240">
    <property type="entry name" value="ADH_N"/>
    <property type="match status" value="1"/>
</dbReference>
<dbReference type="InterPro" id="IPR041618">
    <property type="entry name" value="PKS_DE"/>
</dbReference>
<dbReference type="EMBL" id="BAAAPE010000025">
    <property type="protein sequence ID" value="GAA2100820.1"/>
    <property type="molecule type" value="Genomic_DNA"/>
</dbReference>
<dbReference type="InterPro" id="IPR016035">
    <property type="entry name" value="Acyl_Trfase/lysoPLipase"/>
</dbReference>
<dbReference type="Gene3D" id="6.10.140.1830">
    <property type="match status" value="1"/>
</dbReference>
<dbReference type="InterPro" id="IPR020807">
    <property type="entry name" value="PKS_DH"/>
</dbReference>
<comment type="caution">
    <text evidence="15">The sequence shown here is derived from an EMBL/GenBank/DDBJ whole genome shotgun (WGS) entry which is preliminary data.</text>
</comment>
<dbReference type="PROSITE" id="PS52004">
    <property type="entry name" value="KS3_2"/>
    <property type="match status" value="2"/>
</dbReference>
<feature type="domain" description="Carrier" evidence="12">
    <location>
        <begin position="1472"/>
        <end position="1547"/>
    </location>
</feature>
<evidence type="ECO:0000256" key="9">
    <source>
        <dbReference type="PROSITE-ProRule" id="PRU01363"/>
    </source>
</evidence>
<keyword evidence="3" id="KW-0596">Phosphopantetheine</keyword>
<evidence type="ECO:0000259" key="12">
    <source>
        <dbReference type="PROSITE" id="PS50075"/>
    </source>
</evidence>
<dbReference type="InterPro" id="IPR032821">
    <property type="entry name" value="PKS_assoc"/>
</dbReference>
<evidence type="ECO:0000259" key="14">
    <source>
        <dbReference type="PROSITE" id="PS52019"/>
    </source>
</evidence>
<dbReference type="SMART" id="SM00827">
    <property type="entry name" value="PKS_AT"/>
    <property type="match status" value="2"/>
</dbReference>
<dbReference type="InterPro" id="IPR001227">
    <property type="entry name" value="Ac_transferase_dom_sf"/>
</dbReference>
<dbReference type="InterPro" id="IPR020841">
    <property type="entry name" value="PKS_Beta-ketoAc_synthase_dom"/>
</dbReference>
<feature type="active site" description="Proton acceptor; for dehydratase activity" evidence="9">
    <location>
        <position position="2512"/>
    </location>
</feature>
<dbReference type="InterPro" id="IPR042104">
    <property type="entry name" value="PKS_dehydratase_sf"/>
</dbReference>
<dbReference type="NCBIfam" id="NF045894">
    <property type="entry name" value="PKS_plus_SDR"/>
    <property type="match status" value="1"/>
</dbReference>
<dbReference type="Proteomes" id="UP001500016">
    <property type="component" value="Unassembled WGS sequence"/>
</dbReference>
<protein>
    <recommendedName>
        <fullName evidence="17">Polyketide synthase</fullName>
    </recommendedName>
</protein>
<dbReference type="SUPFAM" id="SSF101173">
    <property type="entry name" value="Docking domain B of the erythromycin polyketide synthase (DEBS)"/>
    <property type="match status" value="1"/>
</dbReference>
<dbReference type="InterPro" id="IPR013154">
    <property type="entry name" value="ADH-like_N"/>
</dbReference>
<dbReference type="InterPro" id="IPR013968">
    <property type="entry name" value="PKS_KR"/>
</dbReference>
<dbReference type="InterPro" id="IPR016036">
    <property type="entry name" value="Malonyl_transacylase_ACP-bd"/>
</dbReference>
<keyword evidence="8" id="KW-0012">Acyltransferase</keyword>
<dbReference type="InterPro" id="IPR036291">
    <property type="entry name" value="NAD(P)-bd_dom_sf"/>
</dbReference>
<dbReference type="PROSITE" id="PS00606">
    <property type="entry name" value="KS3_1"/>
    <property type="match status" value="2"/>
</dbReference>
<dbReference type="Pfam" id="PF13602">
    <property type="entry name" value="ADH_zinc_N_2"/>
    <property type="match status" value="1"/>
</dbReference>
<name>A0ABP5IHY6_9ACTN</name>
<dbReference type="InterPro" id="IPR018201">
    <property type="entry name" value="Ketoacyl_synth_AS"/>
</dbReference>
<organism evidence="15 16">
    <name type="scientific">Streptomyces albiaxialis</name>
    <dbReference type="NCBI Taxonomy" id="329523"/>
    <lineage>
        <taxon>Bacteria</taxon>
        <taxon>Bacillati</taxon>
        <taxon>Actinomycetota</taxon>
        <taxon>Actinomycetes</taxon>
        <taxon>Kitasatosporales</taxon>
        <taxon>Streptomycetaceae</taxon>
        <taxon>Streptomyces</taxon>
    </lineage>
</organism>
<dbReference type="SMART" id="SM00825">
    <property type="entry name" value="PKS_KS"/>
    <property type="match status" value="2"/>
</dbReference>
<dbReference type="InterPro" id="IPR014043">
    <property type="entry name" value="Acyl_transferase_dom"/>
</dbReference>
<dbReference type="SUPFAM" id="SSF47336">
    <property type="entry name" value="ACP-like"/>
    <property type="match status" value="2"/>
</dbReference>
<keyword evidence="7" id="KW-0511">Multifunctional enzyme</keyword>
<dbReference type="RefSeq" id="WP_344534639.1">
    <property type="nucleotide sequence ID" value="NZ_BAAAPE010000025.1"/>
</dbReference>
<dbReference type="Pfam" id="PF08990">
    <property type="entry name" value="Docking"/>
    <property type="match status" value="1"/>
</dbReference>
<dbReference type="InterPro" id="IPR049552">
    <property type="entry name" value="PKS_DH_N"/>
</dbReference>
<evidence type="ECO:0000256" key="3">
    <source>
        <dbReference type="ARBA" id="ARBA00022450"/>
    </source>
</evidence>
<evidence type="ECO:0000256" key="8">
    <source>
        <dbReference type="ARBA" id="ARBA00023315"/>
    </source>
</evidence>
<dbReference type="Pfam" id="PF16197">
    <property type="entry name" value="KAsynt_C_assoc"/>
    <property type="match status" value="2"/>
</dbReference>
<comment type="pathway">
    <text evidence="2">Antibiotic biosynthesis.</text>
</comment>
<feature type="domain" description="PKS/mFAS DH" evidence="14">
    <location>
        <begin position="2480"/>
        <end position="2759"/>
    </location>
</feature>
<dbReference type="InterPro" id="IPR036736">
    <property type="entry name" value="ACP-like_sf"/>
</dbReference>
<dbReference type="Pfam" id="PF22953">
    <property type="entry name" value="SpnB_Rossmann"/>
    <property type="match status" value="1"/>
</dbReference>
<feature type="domain" description="Ketosynthase family 3 (KS3)" evidence="13">
    <location>
        <begin position="37"/>
        <end position="449"/>
    </location>
</feature>
<dbReference type="InterPro" id="IPR014031">
    <property type="entry name" value="Ketoacyl_synth_C"/>
</dbReference>
<keyword evidence="4" id="KW-0597">Phosphoprotein</keyword>
<dbReference type="SUPFAM" id="SSF50129">
    <property type="entry name" value="GroES-like"/>
    <property type="match status" value="1"/>
</dbReference>
<feature type="region of interest" description="Disordered" evidence="11">
    <location>
        <begin position="452"/>
        <end position="496"/>
    </location>
</feature>
<comment type="cofactor">
    <cofactor evidence="1">
        <name>pantetheine 4'-phosphate</name>
        <dbReference type="ChEBI" id="CHEBI:47942"/>
    </cofactor>
</comment>
<dbReference type="SMART" id="SM00822">
    <property type="entry name" value="PKS_KR"/>
    <property type="match status" value="2"/>
</dbReference>
<dbReference type="PANTHER" id="PTHR43775">
    <property type="entry name" value="FATTY ACID SYNTHASE"/>
    <property type="match status" value="1"/>
</dbReference>
<feature type="region of interest" description="C-terminal hotdog fold" evidence="9">
    <location>
        <begin position="2620"/>
        <end position="2759"/>
    </location>
</feature>
<dbReference type="InterPro" id="IPR002364">
    <property type="entry name" value="Quin_OxRdtase/zeta-crystal_CS"/>
</dbReference>
<dbReference type="InterPro" id="IPR014030">
    <property type="entry name" value="Ketoacyl_synth_N"/>
</dbReference>
<dbReference type="PROSITE" id="PS52019">
    <property type="entry name" value="PKS_MFAS_DH"/>
    <property type="match status" value="1"/>
</dbReference>
<evidence type="ECO:0000256" key="4">
    <source>
        <dbReference type="ARBA" id="ARBA00022553"/>
    </source>
</evidence>
<dbReference type="SMART" id="SM00826">
    <property type="entry name" value="PKS_DH"/>
    <property type="match status" value="1"/>
</dbReference>
<dbReference type="InterPro" id="IPR050091">
    <property type="entry name" value="PKS_NRPS_Biosynth_Enz"/>
</dbReference>
<feature type="compositionally biased region" description="Gly residues" evidence="11">
    <location>
        <begin position="477"/>
        <end position="492"/>
    </location>
</feature>
<dbReference type="Pfam" id="PF21089">
    <property type="entry name" value="PKS_DH_N"/>
    <property type="match status" value="1"/>
</dbReference>
<feature type="coiled-coil region" evidence="10">
    <location>
        <begin position="11"/>
        <end position="38"/>
    </location>
</feature>
<keyword evidence="5" id="KW-0808">Transferase</keyword>
<evidence type="ECO:0000256" key="11">
    <source>
        <dbReference type="SAM" id="MobiDB-lite"/>
    </source>
</evidence>
<dbReference type="InterPro" id="IPR015083">
    <property type="entry name" value="NorB/c/GfsB-D-like_docking"/>
</dbReference>
<dbReference type="CDD" id="cd05195">
    <property type="entry name" value="enoyl_red"/>
    <property type="match status" value="1"/>
</dbReference>
<dbReference type="SMART" id="SM00829">
    <property type="entry name" value="PKS_ER"/>
    <property type="match status" value="1"/>
</dbReference>
<evidence type="ECO:0000259" key="13">
    <source>
        <dbReference type="PROSITE" id="PS52004"/>
    </source>
</evidence>
<feature type="domain" description="Carrier" evidence="12">
    <location>
        <begin position="3577"/>
        <end position="3652"/>
    </location>
</feature>
<dbReference type="Gene3D" id="3.40.50.720">
    <property type="entry name" value="NAD(P)-binding Rossmann-like Domain"/>
    <property type="match status" value="2"/>
</dbReference>
<reference evidence="16" key="1">
    <citation type="journal article" date="2019" name="Int. J. Syst. Evol. Microbiol.">
        <title>The Global Catalogue of Microorganisms (GCM) 10K type strain sequencing project: providing services to taxonomists for standard genome sequencing and annotation.</title>
        <authorList>
            <consortium name="The Broad Institute Genomics Platform"/>
            <consortium name="The Broad Institute Genome Sequencing Center for Infectious Disease"/>
            <person name="Wu L."/>
            <person name="Ma J."/>
        </authorList>
    </citation>
    <scope>NUCLEOTIDE SEQUENCE [LARGE SCALE GENOMIC DNA]</scope>
    <source>
        <strain evidence="16">JCM 15478</strain>
    </source>
</reference>
<dbReference type="InterPro" id="IPR057326">
    <property type="entry name" value="KR_dom"/>
</dbReference>
<dbReference type="Gene3D" id="3.40.50.11460">
    <property type="match status" value="1"/>
</dbReference>
<dbReference type="InterPro" id="IPR020806">
    <property type="entry name" value="PKS_PP-bd"/>
</dbReference>
<dbReference type="Gene3D" id="1.10.1200.10">
    <property type="entry name" value="ACP-like"/>
    <property type="match status" value="2"/>
</dbReference>
<evidence type="ECO:0000256" key="5">
    <source>
        <dbReference type="ARBA" id="ARBA00022679"/>
    </source>
</evidence>
<evidence type="ECO:0000313" key="16">
    <source>
        <dbReference type="Proteomes" id="UP001500016"/>
    </source>
</evidence>
<keyword evidence="6" id="KW-0045">Antibiotic biosynthesis</keyword>
<dbReference type="Gene3D" id="3.40.366.10">
    <property type="entry name" value="Malonyl-Coenzyme A Acyl Carrier Protein, domain 2"/>
    <property type="match status" value="2"/>
</dbReference>
<dbReference type="Pfam" id="PF18369">
    <property type="entry name" value="PKS_DE"/>
    <property type="match status" value="1"/>
</dbReference>
<feature type="domain" description="Ketosynthase family 3 (KS3)" evidence="13">
    <location>
        <begin position="1565"/>
        <end position="1991"/>
    </location>
</feature>
<dbReference type="InterPro" id="IPR049900">
    <property type="entry name" value="PKS_mFAS_DH"/>
</dbReference>
<dbReference type="PROSITE" id="PS01162">
    <property type="entry name" value="QOR_ZETA_CRYSTAL"/>
    <property type="match status" value="1"/>
</dbReference>
<dbReference type="SUPFAM" id="SSF51735">
    <property type="entry name" value="NAD(P)-binding Rossmann-fold domains"/>
    <property type="match status" value="5"/>
</dbReference>
<evidence type="ECO:0000256" key="6">
    <source>
        <dbReference type="ARBA" id="ARBA00023194"/>
    </source>
</evidence>
<proteinExistence type="predicted"/>
<dbReference type="CDD" id="cd08952">
    <property type="entry name" value="KR_1_SDR_x"/>
    <property type="match status" value="1"/>
</dbReference>
<dbReference type="Pfam" id="PF08659">
    <property type="entry name" value="KR"/>
    <property type="match status" value="2"/>
</dbReference>
<dbReference type="Gene3D" id="3.90.180.10">
    <property type="entry name" value="Medium-chain alcohol dehydrogenases, catalytic domain"/>
    <property type="match status" value="1"/>
</dbReference>
<dbReference type="PANTHER" id="PTHR43775:SF51">
    <property type="entry name" value="INACTIVE PHENOLPHTHIOCEROL SYNTHESIS POLYKETIDE SYNTHASE TYPE I PKS1-RELATED"/>
    <property type="match status" value="1"/>
</dbReference>
<accession>A0ABP5IHY6</accession>
<dbReference type="Pfam" id="PF00109">
    <property type="entry name" value="ketoacyl-synt"/>
    <property type="match status" value="2"/>
</dbReference>
<dbReference type="Pfam" id="PF00698">
    <property type="entry name" value="Acyl_transf_1"/>
    <property type="match status" value="2"/>
</dbReference>
<evidence type="ECO:0008006" key="17">
    <source>
        <dbReference type="Google" id="ProtNLM"/>
    </source>
</evidence>
<evidence type="ECO:0000256" key="2">
    <source>
        <dbReference type="ARBA" id="ARBA00004792"/>
    </source>
</evidence>
<dbReference type="Pfam" id="PF00550">
    <property type="entry name" value="PP-binding"/>
    <property type="match status" value="2"/>
</dbReference>
<dbReference type="Gene3D" id="3.10.129.110">
    <property type="entry name" value="Polyketide synthase dehydratase"/>
    <property type="match status" value="1"/>
</dbReference>
<dbReference type="PROSITE" id="PS50075">
    <property type="entry name" value="CARRIER"/>
    <property type="match status" value="2"/>
</dbReference>
<sequence>MANEEKLREYLKRMTADLYETRQRLQEAQEKAQEQNHEPLAIVGMSCRYPGGAGSPEDLWRLLDSGGEGITEFPVDRGWDTEALYDPTGRTEGTSYAKEGGFLHEAGDFDPAFFGIGPKDAAAVDPQQRLLLETSWEALERAGIDPAGLRGSRTGVFAGLMYHDYFGSTSSGSALSGRVAYSFGFEGPALTVDTACSSSLVALHLAGHALRKGDCSLALVGGVTVMATPWTFVEFSRQRGLAADGRCKSFADAADGTGWAEGAGVLLVEKLSDARRNGHPVLAVVRGTAVNSDGASNGMSAPNGPAQQRVIEQALVNAGLGPAQIDAVEAHGTGTTLGDPIEAQALLATYGQDRPDGRPLWLGSVKSNIGHTQAAAGVAGIMKMVLAMRHGVLPRTLHVDRPSSHVDWAEGAVELLTDAREWPRTGQPRRAGVSSFGFSGTNAHVVLEQPAEAAEAAEAEEAADAAETELAATGTEPGTGTGTGTGTEGGTGPVPWVLSARSADALAAQAGRIAAHAESHPEAAPADLGWSLVNTRSALEHRAVVVGTDRDGLLAAARALSAGRRPAGTVADVVSDGRLGVLFTGQGAQRAGMGRELYGTYPVFARAWDEVCGELDAHLPRPLGEVVWGDEDGPLDRTRYAQAGLFAFETALYRLVESWGLRPEVLLGHSIGEVTAAYLAGVWSLADAAKLVAARGRLMQALPDGGVMVSVRASEEQVVPFLEGHDDIGVAAVNGPASVVISGAEEAVEQVAAALEAQGHKVKRLRVSHAFHSPLMDPMLADFRAVAEELTYSEPTLPVVSNLSGRMAEPGELCDPAYWVRHVREAVRFHDGIGAAHAEGVTTFLELGPGGVLSAMGQECLPGHDTVRFLPALRENRAEPVELLEAVGGAYARGAAVDWNPLLTGGRRVELPTYPFQRRRYWLDEAALTGGEDRPAAADDAPFWDLVAREDLPELLRALELDEDQPLGAVLPALSAWRRRREHASTADRWAYRIVWKPVPAGTAAPTGTATLGGTWILAGPDEGGRVEEALTAHGADVVRLELGGGREELAARLREFPAEVAGVLARPTVTEALALVQALEDAGTGAPLWCVTGGAVSTGAADPLREPEQAQVWGFGRTVALEQPDRWGGLVDLPEELDATAAARLCALLAGAGDEDQLAIRPSGVFARRLVRARLRRDAAPWKPRGTVLITGGTGALGAACARWCAANGAERLVLTSRRGPDAPGSGELAAELTALGAEVALAACDAADRDGLARLLDGLPEPPSAVLHIAGTGGPLVPAAELDGADLDAVLSSKVTGAAHLDALLGDRQLDAFVLFSSVAGVWGSGGQAGYGAANAYLDALAEERRARGLTATSLAWAPWGGGGLAEDAALQEQLRQRGLPAMAPEPALTALAAALGQDETCLTVADVDWDRFVPGFTFVRPSPLLAELPEARRLLDGGGGATGGTDGTAPADSALRRELAGLDDADRDRALTDFVRTQIADVLGYDSPGLIDPARAFKDLGFDSLSAVEFRNRLTTASGLALPATMIFDYPTPAVLVRRLRDEITDSAATSSYAPVAVAASDEPIAIVGMGCRLPGGVRGPEQLWELLAEGRDGITPFPADRGWDTEGIYDSDPERAGGSYVRHGGFVDGLADFDADFFEISPREALSMDPQQRMLLEVAWEAVETAGIDPTTVHGTDTGVFVGANGNDYMSVLAGAGQGPDGFLGTGTSYSVMSGRVAYALGLEGPTMTVDSACSSSLVALHLAAAALRAGECSLALAGGVTLMTTPGSFIEFSRLRGLAPDGRCKAFAEGADGTNWGEGVGVLLVERLSDARRHGHPVLAVVRGSAINQDGASNGLTAPNGPSQARVIRQALASAGLAASEVDAVEAHGTGTSLGDPIEAQALLATYGAERSGDEPLWLGSVKSNIGHTQAAAGVAGVIKMVLAMRHGLLPKTLHVDAPSSHVDWSSGAVELVTEARPWPGADRPRRAGVSSFGFSGTNAHLILEQAPEPDLALVEPALPEPAGPGDSEGGPAEEEPLAWVVSGRTPRALAAQAARLEEHLAAVPDAGPADLAWSLLTSRSAFEHRAAVIGSGLDDLRNGLRALAREETGAAGGEVVTGRATTGAFALMFTGQGAQRAGMGAGLHRRHPVFARAFDEVAAELDRWLPRPLRDVAWAGPGSPDAELLDRTQYTQAALFAVEVALYRLLESWGVRPDRLIGHSIGEIVAAHVAGVWSLPDACALVAARGRLMQELPSDGAMVSVRATEAEVAALLEGREDEVGIAAVNGPASVVISGVEKAVLEVAETLSASGATTRRLTVSHAFHSPLMEPMLDEFRHTLAGLEFRPPRTEIVSNVTGRPLTAEEACSPDYWTRHVRGAVRFCDGVRALEDAGVRTFLEVGPDGVLSGMGQECVTGEDTALVPTLRRDRAEDVAALTGLARLHLRGVPVDWRAVLAGRGARRVDLPTYAFQGERHWPRPSGAAGDVAAAGLGPAGHPLLGAAVEVAGSDEFLFTGRIGTHSHPWLADHAIGDLVLLPGTAFVEMAVRAGDEVGCGLLEELTLAAPLALPERGAVRLQIAVGAADEEGRRSLSVHSRRERDAAGQDWVRHATGVLAPAGTSGAPAPDAGTAWPPAGAEPLDTADYYPRLAEAGMRYGPAFQGLRAAWRRDDEVFAEVALPGTAAEDAASFGLHPALLDAALHAAGLGPFFDGEGGARLPFAWSGLTLHAAGAHTLRVRIAPAGTDAVSVAAADETNAPVATVDSLVLRAQDPSAAVAAPSLPDSLYRTDWPVVAAEPADTTAWAVLGVLDGAPEAAECYADLAALTAALDAGAPAPEVVLVPCVTPATGATDADAAERADAGGVSDVLPVRVREMTGRMLALAADWLADERLEHTRLAVVTRGAVATHADEGVADLAAAPVWGLLRSAQSENPERIVLVDTDGTGGPGALAAALGSGEPQLAVRAGELRTPRLAPLASGGALVPPAGDAAWKLDVTSSGTFDNLALVPSDADRELAPGEVRIGVRAAGLNFRDVMIALGMYPEKAAMGIEAAGVVLETGPGVADFAPGDRVIGMFAGAFGPVAVTDGRMLARIPDDWSYVRAASVPIVFSTAYYGLVELGGLQAGESVLVHNAAGGVGMAAVQLARHLGAEVFGTASTGKWDTLRESGLDEEHIASSRDLDFEEKFRRTTGGRGMDVVLDALAREFVDASLRLMPRGGRFLEMGKTDVRTPEEVADAHPGVTYQAFDLMGAGPQRVGEVLREVVRLLDSGALRPVPVTTWDVRRAPDAFRYLAKARHTGKLVLTMPETLDERGTVLVTGGTGTLGGLAARRLVTEHGARRLLLTSRAGRAADGAEELEDELRALGAEVEIAACDAADRAALRDLLAAVPDDRPLTAVVHTAGVLDDGVIGSLTPERLDTVLRPKVDAAVNLHELTAGQDLAAFVLYSAAAGTFGGAGQANYAAANVFLDALAASRRAEGLPATALAWGLWEETSGITRHLDEADVRRMSRAGMPPLSTEEGMTLLDAALRADEPALLPARLDVSVFRGAPPEAVPPLLRGLVKATGRRTVAAATRSADDFAQRLTGLTAEEIDEVLTGFVREQAAAVLGFGTPDAVEPGRAFNEMGFDSLTAVEFRNRLNGAAGLRLPATLIFDYPNVEVLAAHLKETLAPEAADPATVVLGELERLESALAAVSPDEGAGASITSRLQALTKAWEDRRSTAGTTDVKDRLQAASTDEVFAFINDELGLS</sequence>
<feature type="active site" description="Proton donor; for dehydratase activity" evidence="9">
    <location>
        <position position="2681"/>
    </location>
</feature>
<gene>
    <name evidence="15" type="ORF">GCM10009801_73560</name>
</gene>
<dbReference type="InterPro" id="IPR020843">
    <property type="entry name" value="ER"/>
</dbReference>
<feature type="region of interest" description="N-terminal hotdog fold" evidence="9">
    <location>
        <begin position="2480"/>
        <end position="2605"/>
    </location>
</feature>
<dbReference type="SUPFAM" id="SSF55048">
    <property type="entry name" value="Probable ACP-binding domain of malonyl-CoA ACP transacylase"/>
    <property type="match status" value="2"/>
</dbReference>
<evidence type="ECO:0000256" key="1">
    <source>
        <dbReference type="ARBA" id="ARBA00001957"/>
    </source>
</evidence>
<dbReference type="InterPro" id="IPR036299">
    <property type="entry name" value="Polyketide_synth_docking_sf"/>
</dbReference>
<evidence type="ECO:0000256" key="10">
    <source>
        <dbReference type="SAM" id="Coils"/>
    </source>
</evidence>
<dbReference type="InterPro" id="IPR009081">
    <property type="entry name" value="PP-bd_ACP"/>
</dbReference>
<dbReference type="CDD" id="cd08956">
    <property type="entry name" value="KR_3_FAS_SDR_x"/>
    <property type="match status" value="1"/>
</dbReference>
<dbReference type="Pfam" id="PF14765">
    <property type="entry name" value="PS-DH"/>
    <property type="match status" value="1"/>
</dbReference>
<dbReference type="SMART" id="SM01294">
    <property type="entry name" value="PKS_PP_betabranch"/>
    <property type="match status" value="2"/>
</dbReference>